<keyword evidence="2" id="KW-0201">Cytochrome c-type biogenesis</keyword>
<dbReference type="PANTHER" id="PTHR42852">
    <property type="entry name" value="THIOL:DISULFIDE INTERCHANGE PROTEIN DSBE"/>
    <property type="match status" value="1"/>
</dbReference>
<evidence type="ECO:0000256" key="2">
    <source>
        <dbReference type="ARBA" id="ARBA00022748"/>
    </source>
</evidence>
<dbReference type="EMBL" id="JBBNFP010000054">
    <property type="protein sequence ID" value="MEQ2487527.1"/>
    <property type="molecule type" value="Genomic_DNA"/>
</dbReference>
<dbReference type="Gene3D" id="3.40.30.10">
    <property type="entry name" value="Glutaredoxin"/>
    <property type="match status" value="1"/>
</dbReference>
<feature type="domain" description="Thioredoxin" evidence="5">
    <location>
        <begin position="32"/>
        <end position="180"/>
    </location>
</feature>
<dbReference type="CDD" id="cd02966">
    <property type="entry name" value="TlpA_like_family"/>
    <property type="match status" value="1"/>
</dbReference>
<protein>
    <submittedName>
        <fullName evidence="6">TlpA disulfide reductase family protein</fullName>
    </submittedName>
</protein>
<name>A0ABV1FSX8_9BACT</name>
<dbReference type="RefSeq" id="WP_215760602.1">
    <property type="nucleotide sequence ID" value="NZ_JAHKBE010000055.1"/>
</dbReference>
<dbReference type="InterPro" id="IPR012336">
    <property type="entry name" value="Thioredoxin-like_fold"/>
</dbReference>
<keyword evidence="3" id="KW-1015">Disulfide bond</keyword>
<dbReference type="PANTHER" id="PTHR42852:SF6">
    <property type="entry name" value="THIOL:DISULFIDE INTERCHANGE PROTEIN DSBE"/>
    <property type="match status" value="1"/>
</dbReference>
<evidence type="ECO:0000256" key="4">
    <source>
        <dbReference type="ARBA" id="ARBA00023284"/>
    </source>
</evidence>
<evidence type="ECO:0000313" key="6">
    <source>
        <dbReference type="EMBL" id="MEQ2487527.1"/>
    </source>
</evidence>
<evidence type="ECO:0000256" key="3">
    <source>
        <dbReference type="ARBA" id="ARBA00023157"/>
    </source>
</evidence>
<evidence type="ECO:0000259" key="5">
    <source>
        <dbReference type="PROSITE" id="PS51352"/>
    </source>
</evidence>
<gene>
    <name evidence="6" type="ORF">AAAT34_10820</name>
</gene>
<dbReference type="Proteomes" id="UP001487296">
    <property type="component" value="Unassembled WGS sequence"/>
</dbReference>
<keyword evidence="4" id="KW-0676">Redox-active center</keyword>
<sequence length="182" mass="20803">MRMLRENVRQPYLLGAVLKTNDQLVAARKAAEAIVTPDPRPLADLTDGEEIFRKIVEPYRGRFIYLDVWGTWCAPCKEMMTHVPKMKQQLKDLNIVYLYLVNHSNEQAWKTAIAQFHLTGENSIHYNLPEKQQSALERYIGVAGYPTYKIVAPNGNLLPTVAPRPDHPEAIRHIIEEVANSQ</sequence>
<dbReference type="Pfam" id="PF13905">
    <property type="entry name" value="Thioredoxin_8"/>
    <property type="match status" value="1"/>
</dbReference>
<evidence type="ECO:0000256" key="1">
    <source>
        <dbReference type="ARBA" id="ARBA00004196"/>
    </source>
</evidence>
<accession>A0ABV1FSX8</accession>
<organism evidence="6 7">
    <name type="scientific">Hallella faecis</name>
    <dbReference type="NCBI Taxonomy" id="2841596"/>
    <lineage>
        <taxon>Bacteria</taxon>
        <taxon>Pseudomonadati</taxon>
        <taxon>Bacteroidota</taxon>
        <taxon>Bacteroidia</taxon>
        <taxon>Bacteroidales</taxon>
        <taxon>Prevotellaceae</taxon>
        <taxon>Hallella</taxon>
    </lineage>
</organism>
<comment type="subcellular location">
    <subcellularLocation>
        <location evidence="1">Cell envelope</location>
    </subcellularLocation>
</comment>
<dbReference type="InterPro" id="IPR050553">
    <property type="entry name" value="Thioredoxin_ResA/DsbE_sf"/>
</dbReference>
<evidence type="ECO:0000313" key="7">
    <source>
        <dbReference type="Proteomes" id="UP001487296"/>
    </source>
</evidence>
<dbReference type="PROSITE" id="PS51352">
    <property type="entry name" value="THIOREDOXIN_2"/>
    <property type="match status" value="1"/>
</dbReference>
<dbReference type="SUPFAM" id="SSF52833">
    <property type="entry name" value="Thioredoxin-like"/>
    <property type="match status" value="1"/>
</dbReference>
<dbReference type="InterPro" id="IPR013766">
    <property type="entry name" value="Thioredoxin_domain"/>
</dbReference>
<comment type="caution">
    <text evidence="6">The sequence shown here is derived from an EMBL/GenBank/DDBJ whole genome shotgun (WGS) entry which is preliminary data.</text>
</comment>
<reference evidence="6 7" key="1">
    <citation type="submission" date="2024-04" db="EMBL/GenBank/DDBJ databases">
        <title>Human intestinal bacterial collection.</title>
        <authorList>
            <person name="Pauvert C."/>
            <person name="Hitch T.C.A."/>
            <person name="Clavel T."/>
        </authorList>
    </citation>
    <scope>NUCLEOTIDE SEQUENCE [LARGE SCALE GENOMIC DNA]</scope>
    <source>
        <strain evidence="6 7">CLA-AA-H145</strain>
    </source>
</reference>
<keyword evidence="7" id="KW-1185">Reference proteome</keyword>
<dbReference type="InterPro" id="IPR036249">
    <property type="entry name" value="Thioredoxin-like_sf"/>
</dbReference>
<proteinExistence type="predicted"/>